<evidence type="ECO:0000313" key="1">
    <source>
        <dbReference type="EMBL" id="KEH15816.1"/>
    </source>
</evidence>
<protein>
    <submittedName>
        <fullName evidence="1 2">Uncharacterized protein</fullName>
    </submittedName>
</protein>
<dbReference type="AlphaFoldDB" id="A0A072TF30"/>
<evidence type="ECO:0000313" key="3">
    <source>
        <dbReference type="Proteomes" id="UP000002051"/>
    </source>
</evidence>
<dbReference type="Proteomes" id="UP000002051">
    <property type="component" value="Unassembled WGS sequence"/>
</dbReference>
<sequence length="111" mass="12542">WRIMQNDDLLISQCLKVRNFSRSNFLKVSTGYCPSYTWRSILPAQVDVRKLPISDVHLTPLFSGFYKLNVDVARPIKGDKWGISVVVRDNEGVVVGASSWQVFLLPNSADT</sequence>
<dbReference type="HOGENOM" id="CLU_2164874_0_0_1"/>
<name>A0A072TF30_MEDTR</name>
<reference evidence="1 3" key="2">
    <citation type="journal article" date="2014" name="BMC Genomics">
        <title>An improved genome release (version Mt4.0) for the model legume Medicago truncatula.</title>
        <authorList>
            <person name="Tang H."/>
            <person name="Krishnakumar V."/>
            <person name="Bidwell S."/>
            <person name="Rosen B."/>
            <person name="Chan A."/>
            <person name="Zhou S."/>
            <person name="Gentzbittel L."/>
            <person name="Childs K.L."/>
            <person name="Yandell M."/>
            <person name="Gundlach H."/>
            <person name="Mayer K.F."/>
            <person name="Schwartz D.C."/>
            <person name="Town C.D."/>
        </authorList>
    </citation>
    <scope>GENOME REANNOTATION</scope>
    <source>
        <strain evidence="1">A17</strain>
        <strain evidence="2 3">cv. Jemalong A17</strain>
    </source>
</reference>
<gene>
    <name evidence="1" type="ORF">MTR_0524s0030</name>
</gene>
<dbReference type="EMBL" id="KL403249">
    <property type="protein sequence ID" value="KEH15816.1"/>
    <property type="molecule type" value="Genomic_DNA"/>
</dbReference>
<keyword evidence="3" id="KW-1185">Reference proteome</keyword>
<reference evidence="1 3" key="1">
    <citation type="journal article" date="2011" name="Nature">
        <title>The Medicago genome provides insight into the evolution of rhizobial symbioses.</title>
        <authorList>
            <person name="Young N.D."/>
            <person name="Debelle F."/>
            <person name="Oldroyd G.E."/>
            <person name="Geurts R."/>
            <person name="Cannon S.B."/>
            <person name="Udvardi M.K."/>
            <person name="Benedito V.A."/>
            <person name="Mayer K.F."/>
            <person name="Gouzy J."/>
            <person name="Schoof H."/>
            <person name="Van de Peer Y."/>
            <person name="Proost S."/>
            <person name="Cook D.R."/>
            <person name="Meyers B.C."/>
            <person name="Spannagl M."/>
            <person name="Cheung F."/>
            <person name="De Mita S."/>
            <person name="Krishnakumar V."/>
            <person name="Gundlach H."/>
            <person name="Zhou S."/>
            <person name="Mudge J."/>
            <person name="Bharti A.K."/>
            <person name="Murray J.D."/>
            <person name="Naoumkina M.A."/>
            <person name="Rosen B."/>
            <person name="Silverstein K.A."/>
            <person name="Tang H."/>
            <person name="Rombauts S."/>
            <person name="Zhao P.X."/>
            <person name="Zhou P."/>
            <person name="Barbe V."/>
            <person name="Bardou P."/>
            <person name="Bechner M."/>
            <person name="Bellec A."/>
            <person name="Berger A."/>
            <person name="Berges H."/>
            <person name="Bidwell S."/>
            <person name="Bisseling T."/>
            <person name="Choisne N."/>
            <person name="Couloux A."/>
            <person name="Denny R."/>
            <person name="Deshpande S."/>
            <person name="Dai X."/>
            <person name="Doyle J.J."/>
            <person name="Dudez A.M."/>
            <person name="Farmer A.D."/>
            <person name="Fouteau S."/>
            <person name="Franken C."/>
            <person name="Gibelin C."/>
            <person name="Gish J."/>
            <person name="Goldstein S."/>
            <person name="Gonzalez A.J."/>
            <person name="Green P.J."/>
            <person name="Hallab A."/>
            <person name="Hartog M."/>
            <person name="Hua A."/>
            <person name="Humphray S.J."/>
            <person name="Jeong D.H."/>
            <person name="Jing Y."/>
            <person name="Jocker A."/>
            <person name="Kenton S.M."/>
            <person name="Kim D.J."/>
            <person name="Klee K."/>
            <person name="Lai H."/>
            <person name="Lang C."/>
            <person name="Lin S."/>
            <person name="Macmil S.L."/>
            <person name="Magdelenat G."/>
            <person name="Matthews L."/>
            <person name="McCorrison J."/>
            <person name="Monaghan E.L."/>
            <person name="Mun J.H."/>
            <person name="Najar F.Z."/>
            <person name="Nicholson C."/>
            <person name="Noirot C."/>
            <person name="O'Bleness M."/>
            <person name="Paule C.R."/>
            <person name="Poulain J."/>
            <person name="Prion F."/>
            <person name="Qin B."/>
            <person name="Qu C."/>
            <person name="Retzel E.F."/>
            <person name="Riddle C."/>
            <person name="Sallet E."/>
            <person name="Samain S."/>
            <person name="Samson N."/>
            <person name="Sanders I."/>
            <person name="Saurat O."/>
            <person name="Scarpelli C."/>
            <person name="Schiex T."/>
            <person name="Segurens B."/>
            <person name="Severin A.J."/>
            <person name="Sherrier D.J."/>
            <person name="Shi R."/>
            <person name="Sims S."/>
            <person name="Singer S.R."/>
            <person name="Sinharoy S."/>
            <person name="Sterck L."/>
            <person name="Viollet A."/>
            <person name="Wang B.B."/>
            <person name="Wang K."/>
            <person name="Wang M."/>
            <person name="Wang X."/>
            <person name="Warfsmann J."/>
            <person name="Weissenbach J."/>
            <person name="White D.D."/>
            <person name="White J.D."/>
            <person name="Wiley G.B."/>
            <person name="Wincker P."/>
            <person name="Xing Y."/>
            <person name="Yang L."/>
            <person name="Yao Z."/>
            <person name="Ying F."/>
            <person name="Zhai J."/>
            <person name="Zhou L."/>
            <person name="Zuber A."/>
            <person name="Denarie J."/>
            <person name="Dixon R.A."/>
            <person name="May G.D."/>
            <person name="Schwartz D.C."/>
            <person name="Rogers J."/>
            <person name="Quetier F."/>
            <person name="Town C.D."/>
            <person name="Roe B.A."/>
        </authorList>
    </citation>
    <scope>NUCLEOTIDE SEQUENCE [LARGE SCALE GENOMIC DNA]</scope>
    <source>
        <strain evidence="1">A17</strain>
        <strain evidence="2 3">cv. Jemalong A17</strain>
    </source>
</reference>
<reference evidence="2" key="3">
    <citation type="submission" date="2015-06" db="UniProtKB">
        <authorList>
            <consortium name="EnsemblPlants"/>
        </authorList>
    </citation>
    <scope>IDENTIFICATION</scope>
    <source>
        <strain evidence="2">cv. Jemalong A17</strain>
    </source>
</reference>
<evidence type="ECO:0000313" key="2">
    <source>
        <dbReference type="EnsemblPlants" id="KEH15816"/>
    </source>
</evidence>
<dbReference type="EnsemblPlants" id="KEH15816">
    <property type="protein sequence ID" value="KEH15816"/>
    <property type="gene ID" value="MTR_0524s0030"/>
</dbReference>
<proteinExistence type="predicted"/>
<accession>A0A072TF30</accession>
<organism evidence="1 3">
    <name type="scientific">Medicago truncatula</name>
    <name type="common">Barrel medic</name>
    <name type="synonym">Medicago tribuloides</name>
    <dbReference type="NCBI Taxonomy" id="3880"/>
    <lineage>
        <taxon>Eukaryota</taxon>
        <taxon>Viridiplantae</taxon>
        <taxon>Streptophyta</taxon>
        <taxon>Embryophyta</taxon>
        <taxon>Tracheophyta</taxon>
        <taxon>Spermatophyta</taxon>
        <taxon>Magnoliopsida</taxon>
        <taxon>eudicotyledons</taxon>
        <taxon>Gunneridae</taxon>
        <taxon>Pentapetalae</taxon>
        <taxon>rosids</taxon>
        <taxon>fabids</taxon>
        <taxon>Fabales</taxon>
        <taxon>Fabaceae</taxon>
        <taxon>Papilionoideae</taxon>
        <taxon>50 kb inversion clade</taxon>
        <taxon>NPAAA clade</taxon>
        <taxon>Hologalegina</taxon>
        <taxon>IRL clade</taxon>
        <taxon>Trifolieae</taxon>
        <taxon>Medicago</taxon>
    </lineage>
</organism>
<feature type="non-terminal residue" evidence="1">
    <location>
        <position position="111"/>
    </location>
</feature>